<dbReference type="Proteomes" id="UP000332933">
    <property type="component" value="Unassembled WGS sequence"/>
</dbReference>
<proteinExistence type="predicted"/>
<dbReference type="EMBL" id="VJMH01007228">
    <property type="protein sequence ID" value="KAF0684944.1"/>
    <property type="molecule type" value="Genomic_DNA"/>
</dbReference>
<dbReference type="AlphaFoldDB" id="A0A485LMW2"/>
<dbReference type="InterPro" id="IPR002048">
    <property type="entry name" value="EF_hand_dom"/>
</dbReference>
<evidence type="ECO:0000313" key="3">
    <source>
        <dbReference type="EMBL" id="KAF0684944.1"/>
    </source>
</evidence>
<dbReference type="SUPFAM" id="SSF47473">
    <property type="entry name" value="EF-hand"/>
    <property type="match status" value="1"/>
</dbReference>
<organism evidence="4 5">
    <name type="scientific">Aphanomyces stellatus</name>
    <dbReference type="NCBI Taxonomy" id="120398"/>
    <lineage>
        <taxon>Eukaryota</taxon>
        <taxon>Sar</taxon>
        <taxon>Stramenopiles</taxon>
        <taxon>Oomycota</taxon>
        <taxon>Saprolegniomycetes</taxon>
        <taxon>Saprolegniales</taxon>
        <taxon>Verrucalvaceae</taxon>
        <taxon>Aphanomyces</taxon>
    </lineage>
</organism>
<accession>A0A485LMW2</accession>
<dbReference type="PROSITE" id="PS00018">
    <property type="entry name" value="EF_HAND_1"/>
    <property type="match status" value="1"/>
</dbReference>
<dbReference type="InterPro" id="IPR018247">
    <property type="entry name" value="EF_Hand_1_Ca_BS"/>
</dbReference>
<feature type="domain" description="EF-hand" evidence="2">
    <location>
        <begin position="50"/>
        <end position="85"/>
    </location>
</feature>
<name>A0A485LMW2_9STRA</name>
<gene>
    <name evidence="4" type="primary">Aste57867_23101</name>
    <name evidence="3" type="ORF">As57867_023030</name>
    <name evidence="4" type="ORF">ASTE57867_23101</name>
</gene>
<keyword evidence="5" id="KW-1185">Reference proteome</keyword>
<evidence type="ECO:0000256" key="1">
    <source>
        <dbReference type="ARBA" id="ARBA00022837"/>
    </source>
</evidence>
<evidence type="ECO:0000313" key="5">
    <source>
        <dbReference type="Proteomes" id="UP000332933"/>
    </source>
</evidence>
<sequence>MNQFKSIVDDCIADMWKAMDPSNSGFLEKDTARCFINVLMIAIEAQGGQVEPFDFDNDFDEFDADADGRLSQREMRSFVEQLMGVPLIFFFRCGGNIQGPLAHVQCVESL</sequence>
<dbReference type="PROSITE" id="PS50222">
    <property type="entry name" value="EF_HAND_2"/>
    <property type="match status" value="1"/>
</dbReference>
<protein>
    <submittedName>
        <fullName evidence="4">Aste57867_23101 protein</fullName>
    </submittedName>
</protein>
<dbReference type="OrthoDB" id="67437at2759"/>
<reference evidence="3" key="2">
    <citation type="submission" date="2019-06" db="EMBL/GenBank/DDBJ databases">
        <title>Genomics analysis of Aphanomyces spp. identifies a new class of oomycete effector associated with host adaptation.</title>
        <authorList>
            <person name="Gaulin E."/>
        </authorList>
    </citation>
    <scope>NUCLEOTIDE SEQUENCE</scope>
    <source>
        <strain evidence="3">CBS 578.67</strain>
    </source>
</reference>
<dbReference type="Gene3D" id="1.10.238.10">
    <property type="entry name" value="EF-hand"/>
    <property type="match status" value="1"/>
</dbReference>
<keyword evidence="1" id="KW-0106">Calcium</keyword>
<dbReference type="GO" id="GO:0005509">
    <property type="term" value="F:calcium ion binding"/>
    <property type="evidence" value="ECO:0007669"/>
    <property type="project" value="InterPro"/>
</dbReference>
<evidence type="ECO:0000259" key="2">
    <source>
        <dbReference type="PROSITE" id="PS50222"/>
    </source>
</evidence>
<evidence type="ECO:0000313" key="4">
    <source>
        <dbReference type="EMBL" id="VFT99749.1"/>
    </source>
</evidence>
<reference evidence="4 5" key="1">
    <citation type="submission" date="2019-03" db="EMBL/GenBank/DDBJ databases">
        <authorList>
            <person name="Gaulin E."/>
            <person name="Dumas B."/>
        </authorList>
    </citation>
    <scope>NUCLEOTIDE SEQUENCE [LARGE SCALE GENOMIC DNA]</scope>
    <source>
        <strain evidence="4">CBS 568.67</strain>
    </source>
</reference>
<dbReference type="InterPro" id="IPR011992">
    <property type="entry name" value="EF-hand-dom_pair"/>
</dbReference>
<dbReference type="EMBL" id="CAADRA010007254">
    <property type="protein sequence ID" value="VFT99749.1"/>
    <property type="molecule type" value="Genomic_DNA"/>
</dbReference>